<dbReference type="EMBL" id="FMCT01000006">
    <property type="protein sequence ID" value="SCF23580.1"/>
    <property type="molecule type" value="Genomic_DNA"/>
</dbReference>
<evidence type="ECO:0000313" key="1">
    <source>
        <dbReference type="EMBL" id="SCF23580.1"/>
    </source>
</evidence>
<protein>
    <submittedName>
        <fullName evidence="1">Uncharacterized protein</fullName>
    </submittedName>
</protein>
<organism evidence="1 2">
    <name type="scientific">Micromonospora carbonacea</name>
    <dbReference type="NCBI Taxonomy" id="47853"/>
    <lineage>
        <taxon>Bacteria</taxon>
        <taxon>Bacillati</taxon>
        <taxon>Actinomycetota</taxon>
        <taxon>Actinomycetes</taxon>
        <taxon>Micromonosporales</taxon>
        <taxon>Micromonosporaceae</taxon>
        <taxon>Micromonospora</taxon>
    </lineage>
</organism>
<dbReference type="Proteomes" id="UP000183585">
    <property type="component" value="Unassembled WGS sequence"/>
</dbReference>
<gene>
    <name evidence="1" type="ORF">GA0070563_106390</name>
</gene>
<sequence length="565" mass="59671">MTNTLLRLRADAYYVSVRDGVWVRTTDGSFTLRGSAVARWVERIAPLLDRGIPAEHLFGALRPEQATYVRKLIGVLEERQVVRRHRIDELTEDSPVTRAFGQQIEYLRHVVPDPAAALARVRSCPVSVAGPSERASLIAAAMIETGFGDIVLRDAEPTAELRELVDDHRAAGLSVRLRGPAGPPADRMRLVGLFSAAELDAAWRFLDRAGAPAWVGVVRGQAMLLKGQVPGSGLACVRCAWRRLVHPAVGLPENASLGHVPTAVGAAVIAQELFQQVGAGDQARLAEGVVVDLTRLSIWRTAVDPDPSCPAAPHATDPPAPVVPARRQPFPGVVSAARCFGPLISCSPRGLDQGPLVALRLWVNPAGRPAPAAQGEERAVVVASAEQAARDEAALLAVETTAPMPGPAVLGVGPTGTAALARALCRWAADRLTDGWSEDIGAGADGPAPDVLARGVVRCQRHPSGLWRALVGDGDRWTVGTDRDDAAGRAWLLAQACRQLPSVDPGALVPAAGGRPAGDRFVRDCAERLGLRWWEEALPPLVTPHVVGVAVAPDRAVAPPPPAGT</sequence>
<name>A0A1C4YSD5_9ACTN</name>
<proteinExistence type="predicted"/>
<dbReference type="AlphaFoldDB" id="A0A1C4YSD5"/>
<reference evidence="2" key="1">
    <citation type="submission" date="2016-06" db="EMBL/GenBank/DDBJ databases">
        <authorList>
            <person name="Varghese N."/>
            <person name="Submissions Spin"/>
        </authorList>
    </citation>
    <scope>NUCLEOTIDE SEQUENCE [LARGE SCALE GENOMIC DNA]</scope>
    <source>
        <strain evidence="2">DSM 43168</strain>
    </source>
</reference>
<accession>A0A1C4YSD5</accession>
<evidence type="ECO:0000313" key="2">
    <source>
        <dbReference type="Proteomes" id="UP000183585"/>
    </source>
</evidence>
<dbReference type="RefSeq" id="WP_074475304.1">
    <property type="nucleotide sequence ID" value="NZ_FMCT01000006.1"/>
</dbReference>
<keyword evidence="2" id="KW-1185">Reference proteome</keyword>